<dbReference type="Pfam" id="PF00211">
    <property type="entry name" value="Guanylate_cyc"/>
    <property type="match status" value="1"/>
</dbReference>
<dbReference type="SUPFAM" id="SSF52058">
    <property type="entry name" value="L domain-like"/>
    <property type="match status" value="2"/>
</dbReference>
<dbReference type="PROSITE" id="PS51746">
    <property type="entry name" value="PPM_2"/>
    <property type="match status" value="1"/>
</dbReference>
<feature type="compositionally biased region" description="Low complexity" evidence="17">
    <location>
        <begin position="92"/>
        <end position="113"/>
    </location>
</feature>
<dbReference type="InterPro" id="IPR050216">
    <property type="entry name" value="LRR_domain-containing"/>
</dbReference>
<feature type="compositionally biased region" description="Basic and acidic residues" evidence="17">
    <location>
        <begin position="134"/>
        <end position="154"/>
    </location>
</feature>
<dbReference type="SMART" id="SM00332">
    <property type="entry name" value="PP2Cc"/>
    <property type="match status" value="1"/>
</dbReference>
<dbReference type="InterPro" id="IPR036457">
    <property type="entry name" value="PPM-type-like_dom_sf"/>
</dbReference>
<evidence type="ECO:0000259" key="18">
    <source>
        <dbReference type="PROSITE" id="PS50125"/>
    </source>
</evidence>
<keyword evidence="10" id="KW-0547">Nucleotide-binding</keyword>
<feature type="region of interest" description="Disordered" evidence="17">
    <location>
        <begin position="2263"/>
        <end position="2295"/>
    </location>
</feature>
<sequence>MTGHEPGVHPGTALLSDTPIPGAAQQSEGSSAASVTSSHSSATIRPSPPPRQQQQPPPAGHAIPFASTFRSPTRLRSEDYGRPPRWRPFRDSSSVSGPSSSSTSPPSISPTSTHAAVQRGALSPSSTSPPNASFRDRDSHRRMSDLHNYRRDLAVLDPAGGRSHSHPTQSSSSPSSSSAAGPSFQVAPWMAPQTGSGGGGSSNININIHNANAANTASNLNLPTPSMATSFYNDDSDMSAASPLSPAFRIGNAPPPRSGHQQQTQQQQQQQQMGSLDVLSDIAPFGDERRPSLASIATASSQGSKSSIRRGGLQKLQGFFGEEFPGRDSSETSLQSSLAEKNRSHSYSHGRPTRERNYSNATDHTRDASPSSSRPRTPVPAPEVVPFLYQNSDDIARYGEAPVGESLTGPDRQRFEGGTSQVPPKTSSSGRSAHSGGHGHGIGLHHHRHNRSIDDGRALRPSVSREDSQTSLQIVNSRERGGSAATVLYASASKARAQSPTPSAMGNYFPNNPPPGGDGGQTSPGHQPKKKLFDRFRRHKDTREDAAPSPGPGTPLPNRLPNMPGSSRSLVPKGSRPDLQRLDKNAAAATFPTNWPTTDAPPLPDGSRPQYQPRAATFNNKFPFSKKGRSQKPGDTLDEYIGPTDRQDGRNDSVFHLDTNLNDMEGILTKPPPLTPLDNSFIQTISDPDKAVVPPPVAPIDPVEDPAQLGQTVNGSWNAPDSWAVRRTTEDSTYHAPDAEDVEGPSPQGQSAGNYCIRVFKTDNTFSTMSLTLDSLLADLISQVIKKSYKAEGPEAYQIALFRHGQMRMLNSSEKPLLLQKRLLEQVGYEEKDKFEDLGREDHSYICRFVFLSTKEGDYRSHTNVESSWWRGMKFNHVDLSDKNLLSVPIALYSKANEIISINFSRNLSIDIPRDFIQSCQNLRDIKLTRTEIRRPPPSLGKASKLTYLDLANNRLETLEGAELEALTGILKFNFASNRLKSLPSFFGAYKHLRSLNVASNFLEEFPKFLCDIDSLVELDLSFNVISTIPDEIGELRALEKLVMTNNRLGQQLPGTFRNLTALRELNVKYNCITSIDIIAEMPTLEIVTADHNSISKFKGNFSRVRILKLNSNPITAFEINAPVLTLKVLNLCNCQLASMDESFNHVLSLEHLMLDNNYFVSLPAHIGNLSKLEHFSIANNSVGELPPTIGCLTELRHLDVRNNNMKKLPMEIWWANKLETLNASSNVLDNFPRPASRQPRMGGDDTPQPGILNNRGATPATLPPPPTSGSDDSDASRRPSQVSSSTLLSVGPSPVPPGPDRKSSVVSVYGKGGRKTSVMSRSTSQGTIPPVPQTSAGRKDSGLTARLSNTFAGSLRNLYLADNQLEDEVFDQITKLNELRVLNLSYNDISDMPQRSIKSWPQLVELYLSGNELTTIPADDLEDGNPLKVLHINNNKFTNLPADISRAKKLTVLDCGSNSLKYNIENVPYDWNWNLNLRLRYLNLSGNKRLEIKQSHNGPYSTQRESLADFSRLTSLRLLGLMDVTLPTPNIPEQNEDRRIRTSGSTAGNLAYGMADTLGKNEHLSTMDLVVPRFNASETETLLGLFDGQNSTFNGSRIAKYLHENFGHMLTHELKNLKSLNNDTPVDAIRRTFLNLNRDLITAASQQIEDRPSKTVTKGQAPPVVLAKEDVQSGGVATVAYLQGSEIYVANVGDVQAMLIQTDGTHKMLTRKHDPAEPNERLRIREAGYFVGRSGKINETLDVSRAFGYQWLMPGVQAAPYITNFTVREQDEILLMGTRELWEYMSPLLVVDVVRGERGDLMRAAQKLRDLAIAYGCTNKIMVMLVSLSDVRRRMERAKLHRGQSMSLYPSGLPENLQNFPRRVKKVKGEVLDSTLSRLEAEIEPPTGNVSIAFTDIKNSTNLWEVFPSAMRSAIKIHNEVMRRQLRRIGGYEVKTEGDAFMVSFPTPTSALLWCFAVQMQLLEVEWPPEILNSLSCQPLYDKDNTLIFKGLSVRMGIHFGDAVNEMDPVTGRMDYFGPMVNKASRISAVADGGQITVSTDFISEVQRCLETSADIERLNSTASSEDTFDEDNIISQIRRDLRSLSSQGFEVKDLGERKLKGLENPETIYSLYPHALIGRADIHMQHERGVETQDKPATLQAGSELSFDPDIIWNLWRVSLRLEMLCSALENGSGQELQAPETELLERMKQRGGEVTERFLLNFMEHQVSRVEACTTTLSLRHMVAGSGPITTLSDLQGPVSSALNQLAAQMAELQKYKAKFGELSNVEEEEDDDEDDESEEDSDEGSDTEQER</sequence>
<evidence type="ECO:0000256" key="16">
    <source>
        <dbReference type="ARBA" id="ARBA00032637"/>
    </source>
</evidence>
<feature type="compositionally biased region" description="Low complexity" evidence="17">
    <location>
        <begin position="261"/>
        <end position="272"/>
    </location>
</feature>
<dbReference type="InterPro" id="IPR000159">
    <property type="entry name" value="RA_dom"/>
</dbReference>
<dbReference type="OrthoDB" id="2021138at2759"/>
<gene>
    <name evidence="21" type="ORF">F5X68DRAFT_221071</name>
</gene>
<feature type="compositionally biased region" description="Low complexity" evidence="17">
    <location>
        <begin position="202"/>
        <end position="221"/>
    </location>
</feature>
<evidence type="ECO:0000256" key="13">
    <source>
        <dbReference type="ARBA" id="ARBA00022998"/>
    </source>
</evidence>
<dbReference type="CDD" id="cd07302">
    <property type="entry name" value="CHD"/>
    <property type="match status" value="1"/>
</dbReference>
<dbReference type="FunFam" id="3.80.10.10:FF:000305">
    <property type="entry name" value="Adenylate cyclase AcyA"/>
    <property type="match status" value="1"/>
</dbReference>
<evidence type="ECO:0000256" key="12">
    <source>
        <dbReference type="ARBA" id="ARBA00022842"/>
    </source>
</evidence>
<dbReference type="SMART" id="SM00364">
    <property type="entry name" value="LRR_BAC"/>
    <property type="match status" value="9"/>
</dbReference>
<feature type="compositionally biased region" description="Polar residues" evidence="17">
    <location>
        <begin position="295"/>
        <end position="306"/>
    </location>
</feature>
<evidence type="ECO:0000256" key="17">
    <source>
        <dbReference type="SAM" id="MobiDB-lite"/>
    </source>
</evidence>
<comment type="function">
    <text evidence="3">Plays essential roles in regulation of cellular metabolism by catalyzing the synthesis of a second messenger, cAMP.</text>
</comment>
<dbReference type="SUPFAM" id="SSF55073">
    <property type="entry name" value="Nucleotide cyclase"/>
    <property type="match status" value="1"/>
</dbReference>
<dbReference type="EC" id="4.6.1.1" evidence="5"/>
<dbReference type="InterPro" id="IPR055414">
    <property type="entry name" value="LRR_R13L4/SHOC2-like"/>
</dbReference>
<evidence type="ECO:0000256" key="2">
    <source>
        <dbReference type="ARBA" id="ARBA00001946"/>
    </source>
</evidence>
<keyword evidence="8" id="KW-0479">Metal-binding</keyword>
<dbReference type="CDD" id="cd00143">
    <property type="entry name" value="PP2Cc"/>
    <property type="match status" value="1"/>
</dbReference>
<feature type="compositionally biased region" description="Low complexity" evidence="17">
    <location>
        <begin position="1283"/>
        <end position="1293"/>
    </location>
</feature>
<comment type="similarity">
    <text evidence="4">Belongs to the adenylyl cyclase class-3 family.</text>
</comment>
<feature type="compositionally biased region" description="Basic and acidic residues" evidence="17">
    <location>
        <begin position="531"/>
        <end position="546"/>
    </location>
</feature>
<evidence type="ECO:0000256" key="8">
    <source>
        <dbReference type="ARBA" id="ARBA00022723"/>
    </source>
</evidence>
<dbReference type="EMBL" id="JAGSXJ010000006">
    <property type="protein sequence ID" value="KAH6690406.1"/>
    <property type="molecule type" value="Genomic_DNA"/>
</dbReference>
<evidence type="ECO:0000256" key="9">
    <source>
        <dbReference type="ARBA" id="ARBA00022737"/>
    </source>
</evidence>
<evidence type="ECO:0000256" key="3">
    <source>
        <dbReference type="ARBA" id="ARBA00003896"/>
    </source>
</evidence>
<keyword evidence="14" id="KW-0456">Lyase</keyword>
<dbReference type="GO" id="GO:0006171">
    <property type="term" value="P:cAMP biosynthetic process"/>
    <property type="evidence" value="ECO:0007669"/>
    <property type="project" value="UniProtKB-KW"/>
</dbReference>
<accession>A0A9P8VGU7</accession>
<dbReference type="Pfam" id="PF23010">
    <property type="entry name" value="RA_3"/>
    <property type="match status" value="1"/>
</dbReference>
<dbReference type="PROSITE" id="PS50200">
    <property type="entry name" value="RA"/>
    <property type="match status" value="1"/>
</dbReference>
<dbReference type="Proteomes" id="UP000770015">
    <property type="component" value="Unassembled WGS sequence"/>
</dbReference>
<dbReference type="FunFam" id="3.80.10.10:FF:000220">
    <property type="entry name" value="Adenylate cyclase AcyA"/>
    <property type="match status" value="1"/>
</dbReference>
<dbReference type="GO" id="GO:0000287">
    <property type="term" value="F:magnesium ion binding"/>
    <property type="evidence" value="ECO:0007669"/>
    <property type="project" value="InterPro"/>
</dbReference>
<dbReference type="InterPro" id="IPR001054">
    <property type="entry name" value="A/G_cyclase"/>
</dbReference>
<feature type="compositionally biased region" description="Basic and acidic residues" evidence="17">
    <location>
        <begin position="451"/>
        <end position="468"/>
    </location>
</feature>
<evidence type="ECO:0000256" key="4">
    <source>
        <dbReference type="ARBA" id="ARBA00005381"/>
    </source>
</evidence>
<dbReference type="GO" id="GO:0035556">
    <property type="term" value="P:intracellular signal transduction"/>
    <property type="evidence" value="ECO:0007669"/>
    <property type="project" value="InterPro"/>
</dbReference>
<dbReference type="InterPro" id="IPR003591">
    <property type="entry name" value="Leu-rich_rpt_typical-subtyp"/>
</dbReference>
<organism evidence="21 22">
    <name type="scientific">Plectosphaerella plurivora</name>
    <dbReference type="NCBI Taxonomy" id="936078"/>
    <lineage>
        <taxon>Eukaryota</taxon>
        <taxon>Fungi</taxon>
        <taxon>Dikarya</taxon>
        <taxon>Ascomycota</taxon>
        <taxon>Pezizomycotina</taxon>
        <taxon>Sordariomycetes</taxon>
        <taxon>Hypocreomycetidae</taxon>
        <taxon>Glomerellales</taxon>
        <taxon>Plectosphaerellaceae</taxon>
        <taxon>Plectosphaerella</taxon>
    </lineage>
</organism>
<dbReference type="SUPFAM" id="SSF81606">
    <property type="entry name" value="PP2C-like"/>
    <property type="match status" value="1"/>
</dbReference>
<keyword evidence="13" id="KW-0115">cAMP biosynthesis</keyword>
<feature type="region of interest" description="Disordered" evidence="17">
    <location>
        <begin position="729"/>
        <end position="750"/>
    </location>
</feature>
<feature type="region of interest" description="Disordered" evidence="17">
    <location>
        <begin position="1"/>
        <end position="651"/>
    </location>
</feature>
<dbReference type="Pfam" id="PF21187">
    <property type="entry name" value="CYAA_C"/>
    <property type="match status" value="1"/>
</dbReference>
<dbReference type="Pfam" id="PF08509">
    <property type="entry name" value="Ad_cyc_g-alpha"/>
    <property type="match status" value="1"/>
</dbReference>
<evidence type="ECO:0000256" key="7">
    <source>
        <dbReference type="ARBA" id="ARBA00022614"/>
    </source>
</evidence>
<feature type="compositionally biased region" description="Basic and acidic residues" evidence="17">
    <location>
        <begin position="352"/>
        <end position="367"/>
    </location>
</feature>
<dbReference type="GO" id="GO:0005737">
    <property type="term" value="C:cytoplasm"/>
    <property type="evidence" value="ECO:0007669"/>
    <property type="project" value="TreeGrafter"/>
</dbReference>
<evidence type="ECO:0000256" key="6">
    <source>
        <dbReference type="ARBA" id="ARBA00021420"/>
    </source>
</evidence>
<evidence type="ECO:0000256" key="5">
    <source>
        <dbReference type="ARBA" id="ARBA00012201"/>
    </source>
</evidence>
<feature type="compositionally biased region" description="Low complexity" evidence="17">
    <location>
        <begin position="22"/>
        <end position="42"/>
    </location>
</feature>
<dbReference type="Pfam" id="PF00481">
    <property type="entry name" value="PP2C"/>
    <property type="match status" value="1"/>
</dbReference>
<dbReference type="InterPro" id="IPR001611">
    <property type="entry name" value="Leu-rich_rpt"/>
</dbReference>
<dbReference type="PANTHER" id="PTHR48051:SF1">
    <property type="entry name" value="RAS SUPPRESSOR PROTEIN 1"/>
    <property type="match status" value="1"/>
</dbReference>
<feature type="compositionally biased region" description="Basic and acidic residues" evidence="17">
    <location>
        <begin position="575"/>
        <end position="584"/>
    </location>
</feature>
<evidence type="ECO:0000256" key="15">
    <source>
        <dbReference type="ARBA" id="ARBA00032597"/>
    </source>
</evidence>
<dbReference type="Gene3D" id="3.80.10.10">
    <property type="entry name" value="Ribonuclease Inhibitor"/>
    <property type="match status" value="4"/>
</dbReference>
<dbReference type="CDD" id="cd17214">
    <property type="entry name" value="RA_CYR1_like"/>
    <property type="match status" value="1"/>
</dbReference>
<keyword evidence="9" id="KW-0677">Repeat</keyword>
<feature type="domain" description="PPM-type phosphatase" evidence="20">
    <location>
        <begin position="1552"/>
        <end position="1829"/>
    </location>
</feature>
<proteinExistence type="inferred from homology"/>
<keyword evidence="11" id="KW-0067">ATP-binding</keyword>
<feature type="domain" description="Guanylate cyclase" evidence="18">
    <location>
        <begin position="1892"/>
        <end position="2029"/>
    </location>
</feature>
<feature type="compositionally biased region" description="Polar residues" evidence="17">
    <location>
        <begin position="222"/>
        <end position="233"/>
    </location>
</feature>
<dbReference type="InterPro" id="IPR029787">
    <property type="entry name" value="Nucleotide_cyclase"/>
</dbReference>
<keyword evidence="12" id="KW-0460">Magnesium</keyword>
<dbReference type="InterPro" id="IPR055071">
    <property type="entry name" value="RA_PHLPP-like"/>
</dbReference>
<dbReference type="SMART" id="SM00369">
    <property type="entry name" value="LRR_TYP"/>
    <property type="match status" value="10"/>
</dbReference>
<dbReference type="Gene3D" id="3.60.40.10">
    <property type="entry name" value="PPM-type phosphatase domain"/>
    <property type="match status" value="1"/>
</dbReference>
<keyword evidence="7" id="KW-0433">Leucine-rich repeat</keyword>
<dbReference type="GO" id="GO:0005524">
    <property type="term" value="F:ATP binding"/>
    <property type="evidence" value="ECO:0007669"/>
    <property type="project" value="UniProtKB-KW"/>
</dbReference>
<dbReference type="Pfam" id="PF23598">
    <property type="entry name" value="LRR_14"/>
    <property type="match status" value="1"/>
</dbReference>
<dbReference type="InterPro" id="IPR013716">
    <property type="entry name" value="Adenylate_cyclase_G-a-bd"/>
</dbReference>
<evidence type="ECO:0000259" key="19">
    <source>
        <dbReference type="PROSITE" id="PS50200"/>
    </source>
</evidence>
<dbReference type="Gene3D" id="3.30.70.1230">
    <property type="entry name" value="Nucleotide cyclase"/>
    <property type="match status" value="1"/>
</dbReference>
<dbReference type="InterPro" id="IPR048580">
    <property type="entry name" value="CYAA_C"/>
</dbReference>
<feature type="compositionally biased region" description="Pro residues" evidence="17">
    <location>
        <begin position="46"/>
        <end position="59"/>
    </location>
</feature>
<comment type="catalytic activity">
    <reaction evidence="1">
        <text>ATP = 3',5'-cyclic AMP + diphosphate</text>
        <dbReference type="Rhea" id="RHEA:15389"/>
        <dbReference type="ChEBI" id="CHEBI:30616"/>
        <dbReference type="ChEBI" id="CHEBI:33019"/>
        <dbReference type="ChEBI" id="CHEBI:58165"/>
        <dbReference type="EC" id="4.6.1.1"/>
    </reaction>
</comment>
<protein>
    <recommendedName>
        <fullName evidence="6">Adenylate cyclase</fullName>
        <ecNumber evidence="5">4.6.1.1</ecNumber>
    </recommendedName>
    <alternativeName>
        <fullName evidence="15">ATP pyrophosphate-lyase</fullName>
    </alternativeName>
    <alternativeName>
        <fullName evidence="16">Adenylyl cyclase</fullName>
    </alternativeName>
</protein>
<comment type="caution">
    <text evidence="21">The sequence shown here is derived from an EMBL/GenBank/DDBJ whole genome shotgun (WGS) entry which is preliminary data.</text>
</comment>
<feature type="compositionally biased region" description="Polar residues" evidence="17">
    <location>
        <begin position="1318"/>
        <end position="1328"/>
    </location>
</feature>
<dbReference type="Pfam" id="PF13855">
    <property type="entry name" value="LRR_8"/>
    <property type="match status" value="2"/>
</dbReference>
<dbReference type="InterPro" id="IPR032675">
    <property type="entry name" value="LRR_dom_sf"/>
</dbReference>
<dbReference type="FunFam" id="3.60.40.10:FF:000055">
    <property type="entry name" value="Adenylate cyclase AcyA"/>
    <property type="match status" value="1"/>
</dbReference>
<keyword evidence="22" id="KW-1185">Reference proteome</keyword>
<comment type="cofactor">
    <cofactor evidence="2">
        <name>Mg(2+)</name>
        <dbReference type="ChEBI" id="CHEBI:18420"/>
    </cofactor>
</comment>
<feature type="domain" description="Ras-associating" evidence="19">
    <location>
        <begin position="753"/>
        <end position="844"/>
    </location>
</feature>
<evidence type="ECO:0000256" key="1">
    <source>
        <dbReference type="ARBA" id="ARBA00001593"/>
    </source>
</evidence>
<evidence type="ECO:0000313" key="22">
    <source>
        <dbReference type="Proteomes" id="UP000770015"/>
    </source>
</evidence>
<evidence type="ECO:0000256" key="11">
    <source>
        <dbReference type="ARBA" id="ARBA00022840"/>
    </source>
</evidence>
<dbReference type="GO" id="GO:0004016">
    <property type="term" value="F:adenylate cyclase activity"/>
    <property type="evidence" value="ECO:0007669"/>
    <property type="project" value="UniProtKB-EC"/>
</dbReference>
<name>A0A9P8VGU7_9PEZI</name>
<dbReference type="PROSITE" id="PS50125">
    <property type="entry name" value="GUANYLATE_CYCLASE_2"/>
    <property type="match status" value="1"/>
</dbReference>
<reference evidence="21" key="1">
    <citation type="journal article" date="2021" name="Nat. Commun.">
        <title>Genetic determinants of endophytism in the Arabidopsis root mycobiome.</title>
        <authorList>
            <person name="Mesny F."/>
            <person name="Miyauchi S."/>
            <person name="Thiergart T."/>
            <person name="Pickel B."/>
            <person name="Atanasova L."/>
            <person name="Karlsson M."/>
            <person name="Huettel B."/>
            <person name="Barry K.W."/>
            <person name="Haridas S."/>
            <person name="Chen C."/>
            <person name="Bauer D."/>
            <person name="Andreopoulos W."/>
            <person name="Pangilinan J."/>
            <person name="LaButti K."/>
            <person name="Riley R."/>
            <person name="Lipzen A."/>
            <person name="Clum A."/>
            <person name="Drula E."/>
            <person name="Henrissat B."/>
            <person name="Kohler A."/>
            <person name="Grigoriev I.V."/>
            <person name="Martin F.M."/>
            <person name="Hacquard S."/>
        </authorList>
    </citation>
    <scope>NUCLEOTIDE SEQUENCE</scope>
    <source>
        <strain evidence="21">MPI-SDFR-AT-0117</strain>
    </source>
</reference>
<feature type="compositionally biased region" description="Low complexity" evidence="17">
    <location>
        <begin position="166"/>
        <end position="183"/>
    </location>
</feature>
<feature type="compositionally biased region" description="Acidic residues" evidence="17">
    <location>
        <begin position="2268"/>
        <end position="2295"/>
    </location>
</feature>
<evidence type="ECO:0000256" key="10">
    <source>
        <dbReference type="ARBA" id="ARBA00022741"/>
    </source>
</evidence>
<dbReference type="SMART" id="SM00044">
    <property type="entry name" value="CYCc"/>
    <property type="match status" value="1"/>
</dbReference>
<dbReference type="SMART" id="SM00789">
    <property type="entry name" value="Ad_cyc_g-alpha"/>
    <property type="match status" value="1"/>
</dbReference>
<evidence type="ECO:0000259" key="20">
    <source>
        <dbReference type="PROSITE" id="PS51746"/>
    </source>
</evidence>
<dbReference type="PANTHER" id="PTHR48051">
    <property type="match status" value="1"/>
</dbReference>
<dbReference type="PROSITE" id="PS51450">
    <property type="entry name" value="LRR"/>
    <property type="match status" value="5"/>
</dbReference>
<evidence type="ECO:0000313" key="21">
    <source>
        <dbReference type="EMBL" id="KAH6690406.1"/>
    </source>
</evidence>
<dbReference type="InterPro" id="IPR001932">
    <property type="entry name" value="PPM-type_phosphatase-like_dom"/>
</dbReference>
<evidence type="ECO:0000256" key="14">
    <source>
        <dbReference type="ARBA" id="ARBA00023239"/>
    </source>
</evidence>
<dbReference type="SMART" id="SM00314">
    <property type="entry name" value="RA"/>
    <property type="match status" value="1"/>
</dbReference>
<feature type="region of interest" description="Disordered" evidence="17">
    <location>
        <begin position="1230"/>
        <end position="1343"/>
    </location>
</feature>